<evidence type="ECO:0000313" key="3">
    <source>
        <dbReference type="EnsemblPlants" id="PNT72615"/>
    </source>
</evidence>
<dbReference type="EMBL" id="CM000881">
    <property type="protein sequence ID" value="PNT72615.1"/>
    <property type="molecule type" value="Genomic_DNA"/>
</dbReference>
<gene>
    <name evidence="2" type="ORF">BRADI_2g47063v3</name>
</gene>
<reference evidence="2" key="2">
    <citation type="submission" date="2017-06" db="EMBL/GenBank/DDBJ databases">
        <title>WGS assembly of Brachypodium distachyon.</title>
        <authorList>
            <consortium name="The International Brachypodium Initiative"/>
            <person name="Lucas S."/>
            <person name="Harmon-Smith M."/>
            <person name="Lail K."/>
            <person name="Tice H."/>
            <person name="Grimwood J."/>
            <person name="Bruce D."/>
            <person name="Barry K."/>
            <person name="Shu S."/>
            <person name="Lindquist E."/>
            <person name="Wang M."/>
            <person name="Pitluck S."/>
            <person name="Vogel J.P."/>
            <person name="Garvin D.F."/>
            <person name="Mockler T.C."/>
            <person name="Schmutz J."/>
            <person name="Rokhsar D."/>
            <person name="Bevan M.W."/>
        </authorList>
    </citation>
    <scope>NUCLEOTIDE SEQUENCE</scope>
    <source>
        <strain evidence="2">Bd21</strain>
    </source>
</reference>
<evidence type="ECO:0000313" key="2">
    <source>
        <dbReference type="EMBL" id="PNT72615.1"/>
    </source>
</evidence>
<accession>A0A2K2DE76</accession>
<organism evidence="2">
    <name type="scientific">Brachypodium distachyon</name>
    <name type="common">Purple false brome</name>
    <name type="synonym">Trachynia distachya</name>
    <dbReference type="NCBI Taxonomy" id="15368"/>
    <lineage>
        <taxon>Eukaryota</taxon>
        <taxon>Viridiplantae</taxon>
        <taxon>Streptophyta</taxon>
        <taxon>Embryophyta</taxon>
        <taxon>Tracheophyta</taxon>
        <taxon>Spermatophyta</taxon>
        <taxon>Magnoliopsida</taxon>
        <taxon>Liliopsida</taxon>
        <taxon>Poales</taxon>
        <taxon>Poaceae</taxon>
        <taxon>BOP clade</taxon>
        <taxon>Pooideae</taxon>
        <taxon>Stipodae</taxon>
        <taxon>Brachypodieae</taxon>
        <taxon>Brachypodium</taxon>
    </lineage>
</organism>
<feature type="non-terminal residue" evidence="2">
    <location>
        <position position="1"/>
    </location>
</feature>
<evidence type="ECO:0000313" key="4">
    <source>
        <dbReference type="Proteomes" id="UP000008810"/>
    </source>
</evidence>
<proteinExistence type="predicted"/>
<sequence length="128" mass="14451">ALERHELQNYSPRCRKGKRKINFEHLRFVSRYLFVPAVMPRSTLNRVPHPAVPTSPGSPGSTWLPLYPDSPDSLRRPRSQQSPPLATPRSGAGALAGPRLRQHRRPTATRSNLESEVSLRYSYLATLN</sequence>
<keyword evidence="4" id="KW-1185">Reference proteome</keyword>
<reference evidence="3" key="3">
    <citation type="submission" date="2018-08" db="UniProtKB">
        <authorList>
            <consortium name="EnsemblPlants"/>
        </authorList>
    </citation>
    <scope>IDENTIFICATION</scope>
    <source>
        <strain evidence="3">cv. Bd21</strain>
    </source>
</reference>
<dbReference type="Gramene" id="PNT72615">
    <property type="protein sequence ID" value="PNT72615"/>
    <property type="gene ID" value="BRADI_2g47063v3"/>
</dbReference>
<dbReference type="Proteomes" id="UP000008810">
    <property type="component" value="Chromosome 2"/>
</dbReference>
<dbReference type="EnsemblPlants" id="PNT72615">
    <property type="protein sequence ID" value="PNT72615"/>
    <property type="gene ID" value="BRADI_2g47063v3"/>
</dbReference>
<reference evidence="2 3" key="1">
    <citation type="journal article" date="2010" name="Nature">
        <title>Genome sequencing and analysis of the model grass Brachypodium distachyon.</title>
        <authorList>
            <consortium name="International Brachypodium Initiative"/>
        </authorList>
    </citation>
    <scope>NUCLEOTIDE SEQUENCE [LARGE SCALE GENOMIC DNA]</scope>
    <source>
        <strain evidence="2 3">Bd21</strain>
    </source>
</reference>
<evidence type="ECO:0000256" key="1">
    <source>
        <dbReference type="SAM" id="MobiDB-lite"/>
    </source>
</evidence>
<protein>
    <submittedName>
        <fullName evidence="2 3">Uncharacterized protein</fullName>
    </submittedName>
</protein>
<dbReference type="ExpressionAtlas" id="A0A2K2DE76">
    <property type="expression patterns" value="baseline"/>
</dbReference>
<feature type="region of interest" description="Disordered" evidence="1">
    <location>
        <begin position="43"/>
        <end position="113"/>
    </location>
</feature>
<name>A0A2K2DE76_BRADI</name>
<dbReference type="InParanoid" id="A0A2K2DE76"/>
<dbReference type="AlphaFoldDB" id="A0A2K2DE76"/>